<evidence type="ECO:0000256" key="4">
    <source>
        <dbReference type="ARBA" id="ARBA00022692"/>
    </source>
</evidence>
<evidence type="ECO:0000256" key="3">
    <source>
        <dbReference type="ARBA" id="ARBA00022452"/>
    </source>
</evidence>
<dbReference type="EMBL" id="CP021431">
    <property type="protein sequence ID" value="ARU00731.1"/>
    <property type="molecule type" value="Genomic_DNA"/>
</dbReference>
<keyword evidence="4" id="KW-0812">Transmembrane</keyword>
<reference evidence="9 10" key="1">
    <citation type="submission" date="2017-05" db="EMBL/GenBank/DDBJ databases">
        <title>Genome Sequence of Loktanella vestfoldensis Strain SMR4r Isolated from a Culture of the Diatom Skeletonema marinoi.</title>
        <authorList>
            <person name="Topel M."/>
            <person name="Pinder M.I.M."/>
            <person name="Johansson O.N."/>
            <person name="Kourtchenko O."/>
            <person name="Godhe A."/>
            <person name="Clarke A.K."/>
        </authorList>
    </citation>
    <scope>NUCLEOTIDE SEQUENCE [LARGE SCALE GENOMIC DNA]</scope>
    <source>
        <strain evidence="9 10">SMR4r</strain>
    </source>
</reference>
<dbReference type="KEGG" id="lvs:LOKVESSMR4R_01412"/>
<proteinExistence type="inferred from homology"/>
<dbReference type="RefSeq" id="WP_087206983.1">
    <property type="nucleotide sequence ID" value="NZ_CP021431.1"/>
</dbReference>
<dbReference type="PANTHER" id="PTHR35093">
    <property type="entry name" value="OUTER MEMBRANE PROTEIN NMB0088-RELATED"/>
    <property type="match status" value="1"/>
</dbReference>
<keyword evidence="5 8" id="KW-0732">Signal</keyword>
<evidence type="ECO:0000256" key="1">
    <source>
        <dbReference type="ARBA" id="ARBA00004571"/>
    </source>
</evidence>
<dbReference type="AlphaFoldDB" id="A0A1Y0EBJ6"/>
<dbReference type="Pfam" id="PF03349">
    <property type="entry name" value="Toluene_X"/>
    <property type="match status" value="1"/>
</dbReference>
<gene>
    <name evidence="9" type="ORF">LOKVESSMR4R_01412</name>
</gene>
<sequence>MKQVLTVGAALLMTTSVAQAVGLDRSAQNIGVIFQNGNYAELSFGRVMPSVSGTDVTIFGSRDTGNVAKDYSIMGLGYKTDLSDQLSFALIVDEPYGADVAYPVGQSTALGGTTATLDSVAFTGLLRYKMNENLSFHGGIRAQSIEGKVTLSGAAYGANSPPTGINGYSVTLDRDTGYGYAIGAAYEVPDIALRVALTYFSEIDHEFATTDNLGSTADTKVTTPQAVNLDFQTGIAADTLLFGSIRWAEYSVTKVIPQNFGVATSGRSLTNIEDGFGYTLGVGRRFSDVWSGSFSIGYEPEGDDLVSPLAPTNGNYSVALGAQYTMDNVIVSGGLRYIALGDASAQTSDTARASFTDNSAVALGLKVAYTY</sequence>
<comment type="subcellular location">
    <subcellularLocation>
        <location evidence="1">Cell outer membrane</location>
        <topology evidence="1">Multi-pass membrane protein</topology>
    </subcellularLocation>
</comment>
<dbReference type="OrthoDB" id="6679728at2"/>
<dbReference type="Gene3D" id="2.40.160.60">
    <property type="entry name" value="Outer membrane protein transport protein (OMPP1/FadL/TodX)"/>
    <property type="match status" value="1"/>
</dbReference>
<evidence type="ECO:0000313" key="10">
    <source>
        <dbReference type="Proteomes" id="UP000195273"/>
    </source>
</evidence>
<keyword evidence="6" id="KW-0472">Membrane</keyword>
<evidence type="ECO:0000256" key="8">
    <source>
        <dbReference type="SAM" id="SignalP"/>
    </source>
</evidence>
<dbReference type="GO" id="GO:0015483">
    <property type="term" value="F:long-chain fatty acid transporting porin activity"/>
    <property type="evidence" value="ECO:0007669"/>
    <property type="project" value="TreeGrafter"/>
</dbReference>
<accession>A0A1Y0EBJ6</accession>
<feature type="chain" id="PRO_5012033245" evidence="8">
    <location>
        <begin position="21"/>
        <end position="371"/>
    </location>
</feature>
<dbReference type="SUPFAM" id="SSF56935">
    <property type="entry name" value="Porins"/>
    <property type="match status" value="1"/>
</dbReference>
<evidence type="ECO:0000256" key="7">
    <source>
        <dbReference type="ARBA" id="ARBA00023237"/>
    </source>
</evidence>
<evidence type="ECO:0000256" key="6">
    <source>
        <dbReference type="ARBA" id="ARBA00023136"/>
    </source>
</evidence>
<keyword evidence="3" id="KW-1134">Transmembrane beta strand</keyword>
<name>A0A1Y0EBJ6_9RHOB</name>
<feature type="signal peptide" evidence="8">
    <location>
        <begin position="1"/>
        <end position="20"/>
    </location>
</feature>
<dbReference type="PANTHER" id="PTHR35093:SF8">
    <property type="entry name" value="OUTER MEMBRANE PROTEIN NMB0088-RELATED"/>
    <property type="match status" value="1"/>
</dbReference>
<evidence type="ECO:0000313" key="9">
    <source>
        <dbReference type="EMBL" id="ARU00731.1"/>
    </source>
</evidence>
<dbReference type="GO" id="GO:0009279">
    <property type="term" value="C:cell outer membrane"/>
    <property type="evidence" value="ECO:0007669"/>
    <property type="project" value="UniProtKB-SubCell"/>
</dbReference>
<evidence type="ECO:0000256" key="5">
    <source>
        <dbReference type="ARBA" id="ARBA00022729"/>
    </source>
</evidence>
<keyword evidence="7" id="KW-0998">Cell outer membrane</keyword>
<dbReference type="InterPro" id="IPR005017">
    <property type="entry name" value="OMPP1/FadL/TodX"/>
</dbReference>
<protein>
    <submittedName>
        <fullName evidence="9">Outer membrane protein transport protein (OMPP1/FadL/TodX)</fullName>
    </submittedName>
</protein>
<evidence type="ECO:0000256" key="2">
    <source>
        <dbReference type="ARBA" id="ARBA00008163"/>
    </source>
</evidence>
<dbReference type="Proteomes" id="UP000195273">
    <property type="component" value="Chromosome"/>
</dbReference>
<dbReference type="STRING" id="1122181.GCA_000382265_03135"/>
<comment type="similarity">
    <text evidence="2">Belongs to the OmpP1/FadL family.</text>
</comment>
<keyword evidence="10" id="KW-1185">Reference proteome</keyword>
<organism evidence="9 10">
    <name type="scientific">Yoonia vestfoldensis</name>
    <dbReference type="NCBI Taxonomy" id="245188"/>
    <lineage>
        <taxon>Bacteria</taxon>
        <taxon>Pseudomonadati</taxon>
        <taxon>Pseudomonadota</taxon>
        <taxon>Alphaproteobacteria</taxon>
        <taxon>Rhodobacterales</taxon>
        <taxon>Paracoccaceae</taxon>
        <taxon>Yoonia</taxon>
    </lineage>
</organism>